<sequence length="407" mass="46022">MQGPKDTEYLASLANSIIPSPTSLNVKGRKKRIALVTQGGGQRGIFTSGVLDSFLDAGLDPFELYIGTSAGALNISSYITRQRGFGHHFITQYTTNARFFNLMKYVRRQQFMDLDWALEMAGPANPEGLNVGKAREILLDRTAYACVTNAHTLEPHYFPMFGENWLEVLKATCAIPMLYPSAVEIANQYYVDGGVTGAIPAREAFNRGADIIVVIRTEPVQQDKAPMTSALAESLRSRVEKRLPEYLARLNLDDRLEKLADFHHQLSQRLEEIRQRYYREKKVEPLWHKLRDIVPLQKQKNGGRWLFGGDSIYRLQALSGQKLSADMLEMLTRHFQTYQEAVAFMSHPPIRTELIQLAPKQPLLSNALLSKPSQLEHDYQEGLDVGRQFVDEYAVMLSDVSTVKSQV</sequence>
<dbReference type="Gene3D" id="3.40.1090.10">
    <property type="entry name" value="Cytosolic phospholipase A2 catalytic domain"/>
    <property type="match status" value="2"/>
</dbReference>
<dbReference type="GO" id="GO:0016042">
    <property type="term" value="P:lipid catabolic process"/>
    <property type="evidence" value="ECO:0007669"/>
    <property type="project" value="UniProtKB-UniRule"/>
</dbReference>
<dbReference type="STRING" id="673.AL542_17670"/>
<name>A0A377HMD6_GRIHO</name>
<feature type="domain" description="PNPLA" evidence="5">
    <location>
        <begin position="35"/>
        <end position="205"/>
    </location>
</feature>
<keyword evidence="2 4" id="KW-0442">Lipid degradation</keyword>
<dbReference type="Proteomes" id="UP000254512">
    <property type="component" value="Unassembled WGS sequence"/>
</dbReference>
<dbReference type="InterPro" id="IPR045943">
    <property type="entry name" value="DUF6363"/>
</dbReference>
<dbReference type="AlphaFoldDB" id="A0A377HMD6"/>
<dbReference type="InterPro" id="IPR016035">
    <property type="entry name" value="Acyl_Trfase/lysoPLipase"/>
</dbReference>
<keyword evidence="3 4" id="KW-0443">Lipid metabolism</keyword>
<dbReference type="Pfam" id="PF19890">
    <property type="entry name" value="DUF6363"/>
    <property type="match status" value="1"/>
</dbReference>
<dbReference type="CDD" id="cd07208">
    <property type="entry name" value="Pat_hypo_Ecoli_yjju_like"/>
    <property type="match status" value="1"/>
</dbReference>
<feature type="short sequence motif" description="GXGXXG" evidence="4">
    <location>
        <begin position="39"/>
        <end position="44"/>
    </location>
</feature>
<accession>A0A377HMD6</accession>
<evidence type="ECO:0000256" key="2">
    <source>
        <dbReference type="ARBA" id="ARBA00022963"/>
    </source>
</evidence>
<proteinExistence type="predicted"/>
<organism evidence="6 7">
    <name type="scientific">Grimontia hollisae</name>
    <name type="common">Vibrio hollisae</name>
    <dbReference type="NCBI Taxonomy" id="673"/>
    <lineage>
        <taxon>Bacteria</taxon>
        <taxon>Pseudomonadati</taxon>
        <taxon>Pseudomonadota</taxon>
        <taxon>Gammaproteobacteria</taxon>
        <taxon>Vibrionales</taxon>
        <taxon>Vibrionaceae</taxon>
        <taxon>Grimontia</taxon>
    </lineage>
</organism>
<evidence type="ECO:0000256" key="3">
    <source>
        <dbReference type="ARBA" id="ARBA00023098"/>
    </source>
</evidence>
<evidence type="ECO:0000313" key="6">
    <source>
        <dbReference type="EMBL" id="STO57286.1"/>
    </source>
</evidence>
<dbReference type="SUPFAM" id="SSF52151">
    <property type="entry name" value="FabD/lysophospholipase-like"/>
    <property type="match status" value="1"/>
</dbReference>
<reference evidence="6 7" key="1">
    <citation type="submission" date="2018-06" db="EMBL/GenBank/DDBJ databases">
        <authorList>
            <consortium name="Pathogen Informatics"/>
            <person name="Doyle S."/>
        </authorList>
    </citation>
    <scope>NUCLEOTIDE SEQUENCE [LARGE SCALE GENOMIC DNA]</scope>
    <source>
        <strain evidence="6 7">NCTC11645</strain>
    </source>
</reference>
<dbReference type="InterPro" id="IPR037483">
    <property type="entry name" value="YjjU-like"/>
</dbReference>
<feature type="short sequence motif" description="GXSXG" evidence="4">
    <location>
        <begin position="67"/>
        <end position="71"/>
    </location>
</feature>
<dbReference type="EMBL" id="UGHD01000002">
    <property type="protein sequence ID" value="STO57286.1"/>
    <property type="molecule type" value="Genomic_DNA"/>
</dbReference>
<protein>
    <submittedName>
        <fullName evidence="6">Patatin-like phospholipase</fullName>
    </submittedName>
</protein>
<evidence type="ECO:0000259" key="5">
    <source>
        <dbReference type="PROSITE" id="PS51635"/>
    </source>
</evidence>
<dbReference type="PANTHER" id="PTHR14226">
    <property type="entry name" value="NEUROPATHY TARGET ESTERASE/SWISS CHEESE D.MELANOGASTER"/>
    <property type="match status" value="1"/>
</dbReference>
<gene>
    <name evidence="6" type="ORF">NCTC11645_01671</name>
</gene>
<dbReference type="PROSITE" id="PS51635">
    <property type="entry name" value="PNPLA"/>
    <property type="match status" value="1"/>
</dbReference>
<feature type="active site" description="Proton acceptor" evidence="4">
    <location>
        <position position="192"/>
    </location>
</feature>
<dbReference type="InterPro" id="IPR002641">
    <property type="entry name" value="PNPLA_dom"/>
</dbReference>
<evidence type="ECO:0000313" key="7">
    <source>
        <dbReference type="Proteomes" id="UP000254512"/>
    </source>
</evidence>
<keyword evidence="1 4" id="KW-0378">Hydrolase</keyword>
<dbReference type="Pfam" id="PF01734">
    <property type="entry name" value="Patatin"/>
    <property type="match status" value="1"/>
</dbReference>
<dbReference type="InterPro" id="IPR050301">
    <property type="entry name" value="NTE"/>
</dbReference>
<feature type="active site" description="Nucleophile" evidence="4">
    <location>
        <position position="69"/>
    </location>
</feature>
<dbReference type="GO" id="GO:0016787">
    <property type="term" value="F:hydrolase activity"/>
    <property type="evidence" value="ECO:0007669"/>
    <property type="project" value="UniProtKB-UniRule"/>
</dbReference>
<evidence type="ECO:0000256" key="1">
    <source>
        <dbReference type="ARBA" id="ARBA00022801"/>
    </source>
</evidence>
<feature type="short sequence motif" description="DGA/G" evidence="4">
    <location>
        <begin position="192"/>
        <end position="194"/>
    </location>
</feature>
<evidence type="ECO:0000256" key="4">
    <source>
        <dbReference type="PROSITE-ProRule" id="PRU01161"/>
    </source>
</evidence>
<dbReference type="RefSeq" id="WP_115659682.1">
    <property type="nucleotide sequence ID" value="NZ_CP046851.1"/>
</dbReference>
<dbReference type="PANTHER" id="PTHR14226:SF25">
    <property type="entry name" value="PHOSPHOESTERASE"/>
    <property type="match status" value="1"/>
</dbReference>